<accession>A0ABQ7QI77</accession>
<keyword evidence="4" id="KW-0539">Nucleus</keyword>
<evidence type="ECO:0000256" key="1">
    <source>
        <dbReference type="ARBA" id="ARBA00004123"/>
    </source>
</evidence>
<dbReference type="SUPFAM" id="SSF54928">
    <property type="entry name" value="RNA-binding domain, RBD"/>
    <property type="match status" value="3"/>
</dbReference>
<proteinExistence type="predicted"/>
<dbReference type="CDD" id="cd12414">
    <property type="entry name" value="RRM2_RBM28_like"/>
    <property type="match status" value="2"/>
</dbReference>
<evidence type="ECO:0000313" key="8">
    <source>
        <dbReference type="EMBL" id="KAG7304930.1"/>
    </source>
</evidence>
<feature type="compositionally biased region" description="Basic and acidic residues" evidence="6">
    <location>
        <begin position="270"/>
        <end position="288"/>
    </location>
</feature>
<gene>
    <name evidence="8" type="ORF">JYU34_010344</name>
</gene>
<comment type="subcellular location">
    <subcellularLocation>
        <location evidence="1">Nucleus</location>
    </subcellularLocation>
</comment>
<dbReference type="InterPro" id="IPR051945">
    <property type="entry name" value="RRM_MRD1_RNA_proc_ribogen"/>
</dbReference>
<dbReference type="InterPro" id="IPR000504">
    <property type="entry name" value="RRM_dom"/>
</dbReference>
<dbReference type="Pfam" id="PF00076">
    <property type="entry name" value="RRM_1"/>
    <property type="match status" value="4"/>
</dbReference>
<dbReference type="Gene3D" id="3.30.70.330">
    <property type="match status" value="4"/>
</dbReference>
<feature type="compositionally biased region" description="Basic and acidic residues" evidence="6">
    <location>
        <begin position="758"/>
        <end position="767"/>
    </location>
</feature>
<evidence type="ECO:0000256" key="5">
    <source>
        <dbReference type="PROSITE-ProRule" id="PRU00176"/>
    </source>
</evidence>
<dbReference type="PROSITE" id="PS50102">
    <property type="entry name" value="RRM"/>
    <property type="match status" value="4"/>
</dbReference>
<feature type="region of interest" description="Disordered" evidence="6">
    <location>
        <begin position="109"/>
        <end position="148"/>
    </location>
</feature>
<feature type="domain" description="RRM" evidence="7">
    <location>
        <begin position="24"/>
        <end position="101"/>
    </location>
</feature>
<dbReference type="PANTHER" id="PTHR48039">
    <property type="entry name" value="RNA-BINDING MOTIF PROTEIN 14B"/>
    <property type="match status" value="1"/>
</dbReference>
<feature type="compositionally biased region" description="Basic and acidic residues" evidence="6">
    <location>
        <begin position="611"/>
        <end position="620"/>
    </location>
</feature>
<evidence type="ECO:0000256" key="4">
    <source>
        <dbReference type="ARBA" id="ARBA00023242"/>
    </source>
</evidence>
<dbReference type="PANTHER" id="PTHR48039:SF5">
    <property type="entry name" value="RNA-BINDING PROTEIN 28"/>
    <property type="match status" value="1"/>
</dbReference>
<protein>
    <recommendedName>
        <fullName evidence="7">RRM domain-containing protein</fullName>
    </recommendedName>
</protein>
<evidence type="ECO:0000259" key="7">
    <source>
        <dbReference type="PROSITE" id="PS50102"/>
    </source>
</evidence>
<keyword evidence="9" id="KW-1185">Reference proteome</keyword>
<dbReference type="InterPro" id="IPR035979">
    <property type="entry name" value="RBD_domain_sf"/>
</dbReference>
<evidence type="ECO:0000256" key="2">
    <source>
        <dbReference type="ARBA" id="ARBA00022737"/>
    </source>
</evidence>
<dbReference type="Proteomes" id="UP000823941">
    <property type="component" value="Chromosome 14"/>
</dbReference>
<keyword evidence="2" id="KW-0677">Repeat</keyword>
<dbReference type="CDD" id="cd12416">
    <property type="entry name" value="RRM4_RBM28_like"/>
    <property type="match status" value="1"/>
</dbReference>
<dbReference type="EMBL" id="JAHIBW010000014">
    <property type="protein sequence ID" value="KAG7304930.1"/>
    <property type="molecule type" value="Genomic_DNA"/>
</dbReference>
<reference evidence="8 9" key="1">
    <citation type="submission" date="2021-06" db="EMBL/GenBank/DDBJ databases">
        <title>A haploid diamondback moth (Plutella xylostella L.) genome assembly resolves 31 chromosomes and identifies a diamide resistance mutation.</title>
        <authorList>
            <person name="Ward C.M."/>
            <person name="Perry K.D."/>
            <person name="Baker G."/>
            <person name="Powis K."/>
            <person name="Heckel D.G."/>
            <person name="Baxter S.W."/>
        </authorList>
    </citation>
    <scope>NUCLEOTIDE SEQUENCE [LARGE SCALE GENOMIC DNA]</scope>
    <source>
        <strain evidence="8 9">LV</strain>
        <tissue evidence="8">Single pupa</tissue>
    </source>
</reference>
<organism evidence="8 9">
    <name type="scientific">Plutella xylostella</name>
    <name type="common">Diamondback moth</name>
    <name type="synonym">Plutella maculipennis</name>
    <dbReference type="NCBI Taxonomy" id="51655"/>
    <lineage>
        <taxon>Eukaryota</taxon>
        <taxon>Metazoa</taxon>
        <taxon>Ecdysozoa</taxon>
        <taxon>Arthropoda</taxon>
        <taxon>Hexapoda</taxon>
        <taxon>Insecta</taxon>
        <taxon>Pterygota</taxon>
        <taxon>Neoptera</taxon>
        <taxon>Endopterygota</taxon>
        <taxon>Lepidoptera</taxon>
        <taxon>Glossata</taxon>
        <taxon>Ditrysia</taxon>
        <taxon>Yponomeutoidea</taxon>
        <taxon>Plutellidae</taxon>
        <taxon>Plutella</taxon>
    </lineage>
</organism>
<keyword evidence="3 5" id="KW-0694">RNA-binding</keyword>
<feature type="compositionally biased region" description="Polar residues" evidence="6">
    <location>
        <begin position="684"/>
        <end position="701"/>
    </location>
</feature>
<evidence type="ECO:0000256" key="3">
    <source>
        <dbReference type="ARBA" id="ARBA00022884"/>
    </source>
</evidence>
<sequence>MTQKQQTETMDENSKYKDGVNRNARLIVRNVSFKATEEALREHFSPYGTVEEVKLLKRPDGKLVGCGFVHFTQVPMANKAMTATNKKPFLGRPINVAWAVTKHKYDEKLQTEGAKKQPESAPPEEENTNKKFKKDVPETTPVKNEKPQPRVNRNARLIVRNISFKSTEETLKEHFAPYGEILEVKLLKKPDGKLVGCAFVHFKNVPMAKKALLNTNMKPFLGRPISVDWAVAKDKYMKHVVEQQLQLQEDVKKEDSDSDDDGGALNVTSDEVKAEVKSESEDSDTEVKSEDDDDDSSGSDDDDDAKEEDDDEEEADDDDDNDVDMEEDNQSETDTVTERQRIKLNDAEDGCTVFITNLPFSVDNDQLRDFAERTGRARYALVCVDKLTEHSKGSGFVKFERQHDADAFLALPPDQLKMEGQVLQVKPALKRENLQTGGKKQAKDSRNLYLVKEGVVVAGTKAAVGVSASDMTKRLALERSKTQMLKNLNRFVSRYRLVVSNLPAHFDDSRLRATCARAAPASAVIGEARVMRDLRAPVLKDGRHPSKGYGFVMFNKHEDALMCLRKLNNNPDIFDKNNRPIVSFSIEDRTALNARKKRLEKSIANNPHANKTSEENEHANQKGYRKRKNMDRPDESTMKRGKFDRRNKDQNQRDASQNNRNNQNQYGNKKQYGGNKSGQFVRPQPQTNQEFGDYTGLTSKEGTQHKMRSNHKLKLQANVHRQTVKAEKKMNKHTQRLKMAAKERVKQPKQKVNKNPKKGQDSFTERKVQNAIKESSNFSDLVSKYKSKLAGNSLDRVKAKWYEN</sequence>
<feature type="region of interest" description="Disordered" evidence="6">
    <location>
        <begin position="248"/>
        <end position="342"/>
    </location>
</feature>
<feature type="compositionally biased region" description="Basic residues" evidence="6">
    <location>
        <begin position="747"/>
        <end position="757"/>
    </location>
</feature>
<dbReference type="InterPro" id="IPR012677">
    <property type="entry name" value="Nucleotide-bd_a/b_plait_sf"/>
</dbReference>
<feature type="domain" description="RRM" evidence="7">
    <location>
        <begin position="155"/>
        <end position="232"/>
    </location>
</feature>
<name>A0ABQ7QI77_PLUXY</name>
<feature type="compositionally biased region" description="Basic and acidic residues" evidence="6">
    <location>
        <begin position="109"/>
        <end position="118"/>
    </location>
</feature>
<feature type="domain" description="RRM" evidence="7">
    <location>
        <begin position="495"/>
        <end position="581"/>
    </location>
</feature>
<evidence type="ECO:0000313" key="9">
    <source>
        <dbReference type="Proteomes" id="UP000823941"/>
    </source>
</evidence>
<feature type="compositionally biased region" description="Low complexity" evidence="6">
    <location>
        <begin position="653"/>
        <end position="679"/>
    </location>
</feature>
<evidence type="ECO:0000256" key="6">
    <source>
        <dbReference type="SAM" id="MobiDB-lite"/>
    </source>
</evidence>
<feature type="domain" description="RRM" evidence="7">
    <location>
        <begin position="351"/>
        <end position="430"/>
    </location>
</feature>
<feature type="region of interest" description="Disordered" evidence="6">
    <location>
        <begin position="739"/>
        <end position="767"/>
    </location>
</feature>
<feature type="compositionally biased region" description="Acidic residues" evidence="6">
    <location>
        <begin position="289"/>
        <end position="331"/>
    </location>
</feature>
<dbReference type="SMART" id="SM00360">
    <property type="entry name" value="RRM"/>
    <property type="match status" value="4"/>
</dbReference>
<comment type="caution">
    <text evidence="8">The sequence shown here is derived from an EMBL/GenBank/DDBJ whole genome shotgun (WGS) entry which is preliminary data.</text>
</comment>
<feature type="region of interest" description="Disordered" evidence="6">
    <location>
        <begin position="601"/>
        <end position="708"/>
    </location>
</feature>